<comment type="caution">
    <text evidence="1">The sequence shown here is derived from an EMBL/GenBank/DDBJ whole genome shotgun (WGS) entry which is preliminary data.</text>
</comment>
<reference evidence="1 2" key="1">
    <citation type="submission" date="2018-01" db="EMBL/GenBank/DDBJ databases">
        <authorList>
            <person name="Paulsen S."/>
            <person name="Gram L.K."/>
        </authorList>
    </citation>
    <scope>NUCLEOTIDE SEQUENCE [LARGE SCALE GENOMIC DNA]</scope>
    <source>
        <strain evidence="1 2">S2676</strain>
    </source>
</reference>
<proteinExistence type="predicted"/>
<evidence type="ECO:0000313" key="1">
    <source>
        <dbReference type="EMBL" id="TMP23962.1"/>
    </source>
</evidence>
<accession>A0A5S3WFH2</accession>
<dbReference type="RefSeq" id="WP_138551405.1">
    <property type="nucleotide sequence ID" value="NZ_PNCH01000022.1"/>
</dbReference>
<name>A0A5S3WFH2_9GAMM</name>
<dbReference type="EMBL" id="PNCI01000078">
    <property type="protein sequence ID" value="TMP23962.1"/>
    <property type="molecule type" value="Genomic_DNA"/>
</dbReference>
<dbReference type="AlphaFoldDB" id="A0A5S3WFH2"/>
<sequence length="62" mass="7086">MINWFKNLLGFGKQPEPEFYIRMKGTTGFVTDVDSLFQSKVVKQQAELASKRVAEHKAQLAK</sequence>
<dbReference type="Proteomes" id="UP000310249">
    <property type="component" value="Unassembled WGS sequence"/>
</dbReference>
<evidence type="ECO:0000313" key="2">
    <source>
        <dbReference type="Proteomes" id="UP000310249"/>
    </source>
</evidence>
<protein>
    <submittedName>
        <fullName evidence="1">Uncharacterized protein</fullName>
    </submittedName>
</protein>
<gene>
    <name evidence="1" type="ORF">CWB99_22860</name>
</gene>
<reference evidence="2" key="2">
    <citation type="submission" date="2019-06" db="EMBL/GenBank/DDBJ databases">
        <title>Co-occurence of chitin degradation, pigmentation and bioactivity in marine Pseudoalteromonas.</title>
        <authorList>
            <person name="Sonnenschein E.C."/>
            <person name="Bech P.K."/>
        </authorList>
    </citation>
    <scope>NUCLEOTIDE SEQUENCE [LARGE SCALE GENOMIC DNA]</scope>
    <source>
        <strain evidence="2">S2676</strain>
    </source>
</reference>
<organism evidence="1 2">
    <name type="scientific">Pseudoalteromonas rubra</name>
    <dbReference type="NCBI Taxonomy" id="43658"/>
    <lineage>
        <taxon>Bacteria</taxon>
        <taxon>Pseudomonadati</taxon>
        <taxon>Pseudomonadota</taxon>
        <taxon>Gammaproteobacteria</taxon>
        <taxon>Alteromonadales</taxon>
        <taxon>Pseudoalteromonadaceae</taxon>
        <taxon>Pseudoalteromonas</taxon>
    </lineage>
</organism>